<dbReference type="Gene3D" id="1.20.1250.20">
    <property type="entry name" value="MFS general substrate transporter like domains"/>
    <property type="match status" value="1"/>
</dbReference>
<accession>A0ABP0CZQ1</accession>
<dbReference type="CDD" id="cd00067">
    <property type="entry name" value="GAL4"/>
    <property type="match status" value="1"/>
</dbReference>
<keyword evidence="7" id="KW-1185">Reference proteome</keyword>
<sequence length="314" mass="33853">MHGEPAANGPALTCLARKIKCDESTESACCNCTRARLECIRSDNARLHQSTRFALVQPISLSPTSTVASSPSAMPVVPGKAPVREPCEAFFRRGDPAAVLQLHAQAHISTRPGGVAVTARARHVKVRAMGRETVEVGRLDPGLAADAYVAVGVIGDDGDSFGYAKRAAAEAEHKISLVGGIKAYPRAVPTMTMDCYDTGFLSSLLGLPAFRQQFGHAQVDDDVISSAWQSAISNSSNVGIFVGVLLVRDQFSITGATPSPLFWEVYFAPESPWWLVRKDQLDEAEHVLKRLTNGRVNKWQTVAMLMHTNQLGQA</sequence>
<evidence type="ECO:0000256" key="3">
    <source>
        <dbReference type="ARBA" id="ARBA00022989"/>
    </source>
</evidence>
<name>A0ABP0CZQ1_9PEZI</name>
<dbReference type="Proteomes" id="UP001642482">
    <property type="component" value="Unassembled WGS sequence"/>
</dbReference>
<evidence type="ECO:0000256" key="1">
    <source>
        <dbReference type="ARBA" id="ARBA00004141"/>
    </source>
</evidence>
<organism evidence="6 7">
    <name type="scientific">Sporothrix eucalyptigena</name>
    <dbReference type="NCBI Taxonomy" id="1812306"/>
    <lineage>
        <taxon>Eukaryota</taxon>
        <taxon>Fungi</taxon>
        <taxon>Dikarya</taxon>
        <taxon>Ascomycota</taxon>
        <taxon>Pezizomycotina</taxon>
        <taxon>Sordariomycetes</taxon>
        <taxon>Sordariomycetidae</taxon>
        <taxon>Ophiostomatales</taxon>
        <taxon>Ophiostomataceae</taxon>
        <taxon>Sporothrix</taxon>
    </lineage>
</organism>
<gene>
    <name evidence="6" type="ORF">SEUCBS140593_009953</name>
</gene>
<evidence type="ECO:0000313" key="6">
    <source>
        <dbReference type="EMBL" id="CAK7237416.1"/>
    </source>
</evidence>
<dbReference type="InterPro" id="IPR036864">
    <property type="entry name" value="Zn2-C6_fun-type_DNA-bd_sf"/>
</dbReference>
<comment type="caution">
    <text evidence="6">The sequence shown here is derived from an EMBL/GenBank/DDBJ whole genome shotgun (WGS) entry which is preliminary data.</text>
</comment>
<keyword evidence="3" id="KW-1133">Transmembrane helix</keyword>
<evidence type="ECO:0000313" key="7">
    <source>
        <dbReference type="Proteomes" id="UP001642482"/>
    </source>
</evidence>
<dbReference type="InterPro" id="IPR036259">
    <property type="entry name" value="MFS_trans_sf"/>
</dbReference>
<reference evidence="6 7" key="1">
    <citation type="submission" date="2024-01" db="EMBL/GenBank/DDBJ databases">
        <authorList>
            <person name="Allen C."/>
            <person name="Tagirdzhanova G."/>
        </authorList>
    </citation>
    <scope>NUCLEOTIDE SEQUENCE [LARGE SCALE GENOMIC DNA]</scope>
</reference>
<evidence type="ECO:0000256" key="2">
    <source>
        <dbReference type="ARBA" id="ARBA00022692"/>
    </source>
</evidence>
<dbReference type="Pfam" id="PF00083">
    <property type="entry name" value="Sugar_tr"/>
    <property type="match status" value="1"/>
</dbReference>
<dbReference type="Gene3D" id="4.10.240.10">
    <property type="entry name" value="Zn(2)-C6 fungal-type DNA-binding domain"/>
    <property type="match status" value="1"/>
</dbReference>
<evidence type="ECO:0000256" key="5">
    <source>
        <dbReference type="ARBA" id="ARBA00023242"/>
    </source>
</evidence>
<dbReference type="PANTHER" id="PTHR48022:SF5">
    <property type="entry name" value="ALPHA-GLUCOSIDES PERMEASE MPH2-RELATED"/>
    <property type="match status" value="1"/>
</dbReference>
<keyword evidence="5" id="KW-0539">Nucleus</keyword>
<comment type="subcellular location">
    <subcellularLocation>
        <location evidence="1">Membrane</location>
        <topology evidence="1">Multi-pass membrane protein</topology>
    </subcellularLocation>
</comment>
<evidence type="ECO:0000256" key="4">
    <source>
        <dbReference type="ARBA" id="ARBA00023136"/>
    </source>
</evidence>
<dbReference type="PANTHER" id="PTHR48022">
    <property type="entry name" value="PLASTIDIC GLUCOSE TRANSPORTER 4"/>
    <property type="match status" value="1"/>
</dbReference>
<keyword evidence="4" id="KW-0472">Membrane</keyword>
<keyword evidence="2" id="KW-0812">Transmembrane</keyword>
<protein>
    <recommendedName>
        <fullName evidence="8">Zn(2)-C6 fungal-type domain-containing protein</fullName>
    </recommendedName>
</protein>
<dbReference type="EMBL" id="CAWUHD010000180">
    <property type="protein sequence ID" value="CAK7237416.1"/>
    <property type="molecule type" value="Genomic_DNA"/>
</dbReference>
<dbReference type="InterPro" id="IPR005828">
    <property type="entry name" value="MFS_sugar_transport-like"/>
</dbReference>
<dbReference type="InterPro" id="IPR050360">
    <property type="entry name" value="MFS_Sugar_Transporters"/>
</dbReference>
<dbReference type="InterPro" id="IPR001138">
    <property type="entry name" value="Zn2Cys6_DnaBD"/>
</dbReference>
<evidence type="ECO:0008006" key="8">
    <source>
        <dbReference type="Google" id="ProtNLM"/>
    </source>
</evidence>
<proteinExistence type="predicted"/>